<dbReference type="Gene3D" id="3.40.50.720">
    <property type="entry name" value="NAD(P)-binding Rossmann-like Domain"/>
    <property type="match status" value="1"/>
</dbReference>
<dbReference type="InterPro" id="IPR050177">
    <property type="entry name" value="Lipid_A_modif_metabolic_enz"/>
</dbReference>
<dbReference type="EMBL" id="QHHQ01000012">
    <property type="protein sequence ID" value="RAH96538.1"/>
    <property type="molecule type" value="Genomic_DNA"/>
</dbReference>
<evidence type="ECO:0000313" key="4">
    <source>
        <dbReference type="Proteomes" id="UP000249590"/>
    </source>
</evidence>
<proteinExistence type="predicted"/>
<dbReference type="CDD" id="cd08946">
    <property type="entry name" value="SDR_e"/>
    <property type="match status" value="1"/>
</dbReference>
<feature type="region of interest" description="Disordered" evidence="1">
    <location>
        <begin position="1"/>
        <end position="21"/>
    </location>
</feature>
<dbReference type="AlphaFoldDB" id="A0A8B2NH33"/>
<dbReference type="Proteomes" id="UP000249590">
    <property type="component" value="Unassembled WGS sequence"/>
</dbReference>
<dbReference type="InterPro" id="IPR001509">
    <property type="entry name" value="Epimerase_deHydtase"/>
</dbReference>
<feature type="compositionally biased region" description="Gly residues" evidence="1">
    <location>
        <begin position="1"/>
        <end position="17"/>
    </location>
</feature>
<accession>A0A8B2NH33</accession>
<dbReference type="InterPro" id="IPR036291">
    <property type="entry name" value="NAD(P)-bd_dom_sf"/>
</dbReference>
<dbReference type="RefSeq" id="WP_111352407.1">
    <property type="nucleotide sequence ID" value="NZ_QHHQ01000012.1"/>
</dbReference>
<sequence length="328" mass="34768">MSGPGTGRDGTGGGGTAPPGTRKAVVTGGSGFLGSHVADAFTAAGYAVTVYDLRPSPHLGPGQTMVTGDLGDVDALAAAFAGAEVVAHFAGIADIAAANVDPIRTANVNLVGTVNTLEAAVRAGVKRYLFASTVYVYSDMGGFYRASKQACEAFVETYSQERGLPFTVLRYGTLYGRRSGGTNRIHTMVNSAIREKAISYPGSGEALRDVIHARDAATLTVRTLAPDYANTHLLITGQERLRVKDIARMIAEIVPGPIALEFQEGEPEGHYMLTPYSFSPRLSRKLVPTEYIDIGQGIYDCVQEAWEAAHPQEPVYLPGSGRDRDPTS</sequence>
<dbReference type="PANTHER" id="PTHR43245">
    <property type="entry name" value="BIFUNCTIONAL POLYMYXIN RESISTANCE PROTEIN ARNA"/>
    <property type="match status" value="1"/>
</dbReference>
<dbReference type="Pfam" id="PF01370">
    <property type="entry name" value="Epimerase"/>
    <property type="match status" value="1"/>
</dbReference>
<evidence type="ECO:0000259" key="2">
    <source>
        <dbReference type="Pfam" id="PF01370"/>
    </source>
</evidence>
<organism evidence="3 4">
    <name type="scientific">Acuticoccus sediminis</name>
    <dbReference type="NCBI Taxonomy" id="2184697"/>
    <lineage>
        <taxon>Bacteria</taxon>
        <taxon>Pseudomonadati</taxon>
        <taxon>Pseudomonadota</taxon>
        <taxon>Alphaproteobacteria</taxon>
        <taxon>Hyphomicrobiales</taxon>
        <taxon>Amorphaceae</taxon>
        <taxon>Acuticoccus</taxon>
    </lineage>
</organism>
<evidence type="ECO:0000313" key="3">
    <source>
        <dbReference type="EMBL" id="RAH96538.1"/>
    </source>
</evidence>
<name>A0A8B2NH33_9HYPH</name>
<gene>
    <name evidence="3" type="ORF">DLJ53_32020</name>
</gene>
<comment type="caution">
    <text evidence="3">The sequence shown here is derived from an EMBL/GenBank/DDBJ whole genome shotgun (WGS) entry which is preliminary data.</text>
</comment>
<dbReference type="SUPFAM" id="SSF51735">
    <property type="entry name" value="NAD(P)-binding Rossmann-fold domains"/>
    <property type="match status" value="1"/>
</dbReference>
<evidence type="ECO:0000256" key="1">
    <source>
        <dbReference type="SAM" id="MobiDB-lite"/>
    </source>
</evidence>
<reference evidence="3 4" key="1">
    <citation type="submission" date="2018-05" db="EMBL/GenBank/DDBJ databases">
        <title>Acuticoccus sediminis sp. nov., isolated from deep-sea sediment of Indian Ocean.</title>
        <authorList>
            <person name="Liu X."/>
            <person name="Lai Q."/>
            <person name="Du Y."/>
            <person name="Sun F."/>
            <person name="Zhang X."/>
            <person name="Wang S."/>
            <person name="Shao Z."/>
        </authorList>
    </citation>
    <scope>NUCLEOTIDE SEQUENCE [LARGE SCALE GENOMIC DNA]</scope>
    <source>
        <strain evidence="3 4">PTG4-2</strain>
    </source>
</reference>
<feature type="domain" description="NAD-dependent epimerase/dehydratase" evidence="2">
    <location>
        <begin position="25"/>
        <end position="225"/>
    </location>
</feature>
<protein>
    <submittedName>
        <fullName evidence="3">NAD-dependent epimerase</fullName>
    </submittedName>
</protein>
<dbReference type="OrthoDB" id="9811425at2"/>
<keyword evidence="4" id="KW-1185">Reference proteome</keyword>